<dbReference type="Proteomes" id="UP000694382">
    <property type="component" value="Unassembled WGS sequence"/>
</dbReference>
<evidence type="ECO:0000256" key="1">
    <source>
        <dbReference type="ARBA" id="ARBA00022723"/>
    </source>
</evidence>
<dbReference type="Ensembl" id="ENSCPVT00000020552.2">
    <property type="protein sequence ID" value="ENSCPVP00000019669.2"/>
    <property type="gene ID" value="ENSCPVG00000014305.2"/>
</dbReference>
<dbReference type="GO" id="GO:0008270">
    <property type="term" value="F:zinc ion binding"/>
    <property type="evidence" value="ECO:0007669"/>
    <property type="project" value="UniProtKB-KW"/>
</dbReference>
<proteinExistence type="predicted"/>
<evidence type="ECO:0000313" key="5">
    <source>
        <dbReference type="Ensembl" id="ENSCPVP00000019669.2"/>
    </source>
</evidence>
<feature type="compositionally biased region" description="Pro residues" evidence="4">
    <location>
        <begin position="528"/>
        <end position="541"/>
    </location>
</feature>
<sequence length="548" mass="57352">ATSTSNRGSSDPAPPGPERAPNGTCPLGPSQIPPKSSKREEEEEEEVEVEVEVGGAETEKAPPSSDQAPPIPSQATPSSSVATPLREPPHRRTRKRPPLEPPQDGVVALCAGCQSLFPGVSLPPQRRCRWLCPDCRAQRRDFNREQRFYKRVGCGTCQACRIPEDCGICSACARSPPGGPSGPGRTPKCLLRRCLRIVKKGLGCGSCAGCLSTEDCGSCCICLRRLQPGLKRQWRCLRRRCLRPKVGLSPRSPPQCHPCHAPPSLAPPCCPLLAARPGVSPTRCPLLTPHPVFPQKARVAKKPQSPRALTEVSAGPPHGAVAQWRPPGVPGEGGTPKCSPHSISALRSGSLSWSGSPAMPPAPGTERRRSRWGGLRTAPGPSRAPPAPLPHQGGNRTPPPPRGETPRLPGTPPGHLGPPRDPPCSPEPSPGAPHRLGPPPQRGPPGAQRRPPEGEWDPKDPLSLLGVPWAPITPLPPPFPAPPGRFGGPDRRHPPREAGAAPAQRVPGAGKGGTLGFGVVPEVWGGPEPLPSPPGAPPTSPCPAGGAG</sequence>
<evidence type="ECO:0000256" key="2">
    <source>
        <dbReference type="ARBA" id="ARBA00022771"/>
    </source>
</evidence>
<organism evidence="5 6">
    <name type="scientific">Geospiza parvula</name>
    <name type="common">Small tree-finch</name>
    <name type="synonym">Camarhynchus parvulus</name>
    <dbReference type="NCBI Taxonomy" id="87175"/>
    <lineage>
        <taxon>Eukaryota</taxon>
        <taxon>Metazoa</taxon>
        <taxon>Chordata</taxon>
        <taxon>Craniata</taxon>
        <taxon>Vertebrata</taxon>
        <taxon>Euteleostomi</taxon>
        <taxon>Archelosauria</taxon>
        <taxon>Archosauria</taxon>
        <taxon>Dinosauria</taxon>
        <taxon>Saurischia</taxon>
        <taxon>Theropoda</taxon>
        <taxon>Coelurosauria</taxon>
        <taxon>Aves</taxon>
        <taxon>Neognathae</taxon>
        <taxon>Neoaves</taxon>
        <taxon>Telluraves</taxon>
        <taxon>Australaves</taxon>
        <taxon>Passeriformes</taxon>
        <taxon>Thraupidae</taxon>
        <taxon>Camarhynchus</taxon>
    </lineage>
</organism>
<keyword evidence="2" id="KW-0863">Zinc-finger</keyword>
<dbReference type="Pfam" id="PF02008">
    <property type="entry name" value="zf-CXXC"/>
    <property type="match status" value="2"/>
</dbReference>
<feature type="compositionally biased region" description="Pro residues" evidence="4">
    <location>
        <begin position="471"/>
        <end position="483"/>
    </location>
</feature>
<feature type="compositionally biased region" description="Polar residues" evidence="4">
    <location>
        <begin position="341"/>
        <end position="355"/>
    </location>
</feature>
<dbReference type="InterPro" id="IPR002857">
    <property type="entry name" value="Znf_CXXC"/>
</dbReference>
<keyword evidence="3" id="KW-0862">Zinc</keyword>
<reference evidence="5" key="1">
    <citation type="submission" date="2025-08" db="UniProtKB">
        <authorList>
            <consortium name="Ensembl"/>
        </authorList>
    </citation>
    <scope>IDENTIFICATION</scope>
</reference>
<name>A0A8C3NDV1_GEOPR</name>
<keyword evidence="1" id="KW-0479">Metal-binding</keyword>
<evidence type="ECO:0000256" key="3">
    <source>
        <dbReference type="ARBA" id="ARBA00022833"/>
    </source>
</evidence>
<evidence type="ECO:0000256" key="4">
    <source>
        <dbReference type="SAM" id="MobiDB-lite"/>
    </source>
</evidence>
<dbReference type="AlphaFoldDB" id="A0A8C3NDV1"/>
<feature type="compositionally biased region" description="Pro residues" evidence="4">
    <location>
        <begin position="397"/>
        <end position="443"/>
    </location>
</feature>
<feature type="region of interest" description="Disordered" evidence="4">
    <location>
        <begin position="295"/>
        <end position="548"/>
    </location>
</feature>
<protein>
    <submittedName>
        <fullName evidence="5">Uncharacterized protein</fullName>
    </submittedName>
</protein>
<feature type="compositionally biased region" description="Acidic residues" evidence="4">
    <location>
        <begin position="41"/>
        <end position="51"/>
    </location>
</feature>
<reference evidence="5" key="2">
    <citation type="submission" date="2025-09" db="UniProtKB">
        <authorList>
            <consortium name="Ensembl"/>
        </authorList>
    </citation>
    <scope>IDENTIFICATION</scope>
</reference>
<accession>A0A8C3NDV1</accession>
<accession>A0A8U8C2U7</accession>
<keyword evidence="6" id="KW-1185">Reference proteome</keyword>
<feature type="region of interest" description="Disordered" evidence="4">
    <location>
        <begin position="1"/>
        <end position="101"/>
    </location>
</feature>
<evidence type="ECO:0000313" key="6">
    <source>
        <dbReference type="Proteomes" id="UP000694382"/>
    </source>
</evidence>
<dbReference type="GO" id="GO:0003677">
    <property type="term" value="F:DNA binding"/>
    <property type="evidence" value="ECO:0007669"/>
    <property type="project" value="InterPro"/>
</dbReference>
<feature type="compositionally biased region" description="Polar residues" evidence="4">
    <location>
        <begin position="73"/>
        <end position="82"/>
    </location>
</feature>
<dbReference type="PROSITE" id="PS51058">
    <property type="entry name" value="ZF_CXXC"/>
    <property type="match status" value="2"/>
</dbReference>
<feature type="compositionally biased region" description="Basic and acidic residues" evidence="4">
    <location>
        <begin position="450"/>
        <end position="460"/>
    </location>
</feature>